<evidence type="ECO:0000256" key="1">
    <source>
        <dbReference type="SAM" id="MobiDB-lite"/>
    </source>
</evidence>
<name>A0ABD7PKC8_RHILE</name>
<gene>
    <name evidence="2" type="ORF">ELI19_27145</name>
</gene>
<feature type="compositionally biased region" description="Basic and acidic residues" evidence="1">
    <location>
        <begin position="1"/>
        <end position="12"/>
    </location>
</feature>
<keyword evidence="2" id="KW-0614">Plasmid</keyword>
<proteinExistence type="predicted"/>
<dbReference type="Proteomes" id="UP000292036">
    <property type="component" value="Unassembled WGS sequence"/>
</dbReference>
<reference evidence="2 3" key="1">
    <citation type="submission" date="2019-02" db="EMBL/GenBank/DDBJ databases">
        <title>The genomic architecture of introgression among sibling species of bacteria.</title>
        <authorList>
            <person name="Cavassim M.I.A."/>
            <person name="Moeskjaer S."/>
            <person name="Moslemi C."/>
            <person name="Fields B."/>
            <person name="Bachmann A."/>
            <person name="Vilhjalmsson B."/>
            <person name="Schierup M.H."/>
            <person name="Young J.P.W."/>
            <person name="Andersen S.U."/>
        </authorList>
    </citation>
    <scope>NUCLEOTIDE SEQUENCE [LARGE SCALE GENOMIC DNA]</scope>
    <source>
        <strain evidence="2 3">SM151B</strain>
        <plasmid evidence="2">pSM151B_Rh01</plasmid>
    </source>
</reference>
<evidence type="ECO:0000313" key="2">
    <source>
        <dbReference type="EMBL" id="TAW25130.1"/>
    </source>
</evidence>
<geneLocation type="plasmid" evidence="2">
    <name>pSM151B_Rh01</name>
</geneLocation>
<dbReference type="AlphaFoldDB" id="A0ABD7PKC8"/>
<protein>
    <submittedName>
        <fullName evidence="2">Uncharacterized protein</fullName>
    </submittedName>
</protein>
<accession>A0ABD7PKC8</accession>
<feature type="region of interest" description="Disordered" evidence="1">
    <location>
        <begin position="1"/>
        <end position="29"/>
    </location>
</feature>
<comment type="caution">
    <text evidence="2">The sequence shown here is derived from an EMBL/GenBank/DDBJ whole genome shotgun (WGS) entry which is preliminary data.</text>
</comment>
<evidence type="ECO:0000313" key="3">
    <source>
        <dbReference type="Proteomes" id="UP000292036"/>
    </source>
</evidence>
<organism evidence="2 3">
    <name type="scientific">Rhizobium leguminosarum</name>
    <dbReference type="NCBI Taxonomy" id="384"/>
    <lineage>
        <taxon>Bacteria</taxon>
        <taxon>Pseudomonadati</taxon>
        <taxon>Pseudomonadota</taxon>
        <taxon>Alphaproteobacteria</taxon>
        <taxon>Hyphomicrobiales</taxon>
        <taxon>Rhizobiaceae</taxon>
        <taxon>Rhizobium/Agrobacterium group</taxon>
        <taxon>Rhizobium</taxon>
    </lineage>
</organism>
<sequence>MCSERVSGDRPANRAGNIRPGDERRYQVTRDGSAKWQVLDSITGLPAASNGRDLVQLDKRDAEDLADELNDCEGKGRPSPLL</sequence>
<dbReference type="EMBL" id="SIPS01000002">
    <property type="protein sequence ID" value="TAW25130.1"/>
    <property type="molecule type" value="Genomic_DNA"/>
</dbReference>